<proteinExistence type="inferred from homology"/>
<reference evidence="12" key="1">
    <citation type="journal article" date="2019" name="Int. J. Syst. Evol. Microbiol.">
        <title>The Global Catalogue of Microorganisms (GCM) 10K type strain sequencing project: providing services to taxonomists for standard genome sequencing and annotation.</title>
        <authorList>
            <consortium name="The Broad Institute Genomics Platform"/>
            <consortium name="The Broad Institute Genome Sequencing Center for Infectious Disease"/>
            <person name="Wu L."/>
            <person name="Ma J."/>
        </authorList>
    </citation>
    <scope>NUCLEOTIDE SEQUENCE [LARGE SCALE GENOMIC DNA]</scope>
    <source>
        <strain evidence="12">CGMCC 1.12769</strain>
    </source>
</reference>
<feature type="transmembrane region" description="Helical" evidence="9">
    <location>
        <begin position="42"/>
        <end position="65"/>
    </location>
</feature>
<evidence type="ECO:0000256" key="7">
    <source>
        <dbReference type="ARBA" id="ARBA00034125"/>
    </source>
</evidence>
<comment type="subcellular location">
    <subcellularLocation>
        <location evidence="1">Cell membrane</location>
        <topology evidence="1">Multi-pass membrane protein</topology>
    </subcellularLocation>
</comment>
<evidence type="ECO:0000313" key="11">
    <source>
        <dbReference type="EMBL" id="GGH12521.1"/>
    </source>
</evidence>
<dbReference type="PANTHER" id="PTHR34390:SF1">
    <property type="entry name" value="SUCCINATE TRANSPORTER SUBUNIT YJJB-RELATED"/>
    <property type="match status" value="1"/>
</dbReference>
<keyword evidence="3" id="KW-0997">Cell inner membrane</keyword>
<feature type="transmembrane region" description="Helical" evidence="9">
    <location>
        <begin position="115"/>
        <end position="137"/>
    </location>
</feature>
<evidence type="ECO:0000256" key="9">
    <source>
        <dbReference type="SAM" id="Phobius"/>
    </source>
</evidence>
<dbReference type="PANTHER" id="PTHR34390">
    <property type="entry name" value="UPF0442 PROTEIN YJJB-RELATED"/>
    <property type="match status" value="1"/>
</dbReference>
<evidence type="ECO:0000256" key="4">
    <source>
        <dbReference type="ARBA" id="ARBA00022692"/>
    </source>
</evidence>
<dbReference type="InterPro" id="IPR050539">
    <property type="entry name" value="ThrE_Dicarb/AminoAcid_Exp"/>
</dbReference>
<evidence type="ECO:0000256" key="2">
    <source>
        <dbReference type="ARBA" id="ARBA00022475"/>
    </source>
</evidence>
<dbReference type="Pfam" id="PF12821">
    <property type="entry name" value="ThrE_2"/>
    <property type="match status" value="1"/>
</dbReference>
<dbReference type="Proteomes" id="UP000659344">
    <property type="component" value="Unassembled WGS sequence"/>
</dbReference>
<accession>A0ABQ1Y4U2</accession>
<evidence type="ECO:0000256" key="3">
    <source>
        <dbReference type="ARBA" id="ARBA00022519"/>
    </source>
</evidence>
<evidence type="ECO:0000259" key="10">
    <source>
        <dbReference type="Pfam" id="PF12821"/>
    </source>
</evidence>
<evidence type="ECO:0000313" key="12">
    <source>
        <dbReference type="Proteomes" id="UP000659344"/>
    </source>
</evidence>
<comment type="similarity">
    <text evidence="7">Belongs to the ThrE exporter (TC 2.A.79) family.</text>
</comment>
<evidence type="ECO:0000256" key="1">
    <source>
        <dbReference type="ARBA" id="ARBA00004651"/>
    </source>
</evidence>
<keyword evidence="12" id="KW-1185">Reference proteome</keyword>
<feature type="domain" description="Threonine/Serine exporter ThrE" evidence="10">
    <location>
        <begin position="6"/>
        <end position="132"/>
    </location>
</feature>
<name>A0ABQ1Y4U2_9BACL</name>
<keyword evidence="2" id="KW-1003">Cell membrane</keyword>
<protein>
    <submittedName>
        <fullName evidence="11">Membrane protein</fullName>
    </submittedName>
</protein>
<comment type="caution">
    <text evidence="11">The sequence shown here is derived from an EMBL/GenBank/DDBJ whole genome shotgun (WGS) entry which is preliminary data.</text>
</comment>
<evidence type="ECO:0000256" key="8">
    <source>
        <dbReference type="SAM" id="MobiDB-lite"/>
    </source>
</evidence>
<keyword evidence="6 9" id="KW-0472">Membrane</keyword>
<feature type="region of interest" description="Disordered" evidence="8">
    <location>
        <begin position="145"/>
        <end position="173"/>
    </location>
</feature>
<keyword evidence="4 9" id="KW-0812">Transmembrane</keyword>
<sequence length="173" mass="18677">MALAVQFLASFISSAAFGMLFNTPKRTLFKCGISGMLGWMTYIMVGFYLDSLYSTVIATFIVGVVSQLFARLSKKPVIVFSVAGIIPLVPGGLAYDAMRKFVENEYNTAVQLAAQAFLISGSIAIGLVLSEVMNQMITKTIRRRPKMGSGPITSNGDSQQKVAEIQDDTGDIT</sequence>
<organism evidence="11 12">
    <name type="scientific">Paenibacillus segetis</name>
    <dbReference type="NCBI Taxonomy" id="1325360"/>
    <lineage>
        <taxon>Bacteria</taxon>
        <taxon>Bacillati</taxon>
        <taxon>Bacillota</taxon>
        <taxon>Bacilli</taxon>
        <taxon>Bacillales</taxon>
        <taxon>Paenibacillaceae</taxon>
        <taxon>Paenibacillus</taxon>
    </lineage>
</organism>
<keyword evidence="5 9" id="KW-1133">Transmembrane helix</keyword>
<feature type="compositionally biased region" description="Polar residues" evidence="8">
    <location>
        <begin position="151"/>
        <end position="161"/>
    </location>
</feature>
<dbReference type="RefSeq" id="WP_188535491.1">
    <property type="nucleotide sequence ID" value="NZ_BMFT01000001.1"/>
</dbReference>
<evidence type="ECO:0000256" key="6">
    <source>
        <dbReference type="ARBA" id="ARBA00023136"/>
    </source>
</evidence>
<gene>
    <name evidence="11" type="ORF">GCM10008013_05000</name>
</gene>
<dbReference type="InterPro" id="IPR024528">
    <property type="entry name" value="ThrE_2"/>
</dbReference>
<evidence type="ECO:0000256" key="5">
    <source>
        <dbReference type="ARBA" id="ARBA00022989"/>
    </source>
</evidence>
<feature type="transmembrane region" description="Helical" evidence="9">
    <location>
        <begin position="77"/>
        <end position="95"/>
    </location>
</feature>
<dbReference type="EMBL" id="BMFT01000001">
    <property type="protein sequence ID" value="GGH12521.1"/>
    <property type="molecule type" value="Genomic_DNA"/>
</dbReference>